<keyword evidence="1" id="KW-1133">Transmembrane helix</keyword>
<reference evidence="2 3" key="1">
    <citation type="journal article" date="2016" name="Nat. Commun.">
        <title>Thousands of microbial genomes shed light on interconnected biogeochemical processes in an aquifer system.</title>
        <authorList>
            <person name="Anantharaman K."/>
            <person name="Brown C.T."/>
            <person name="Hug L.A."/>
            <person name="Sharon I."/>
            <person name="Castelle C.J."/>
            <person name="Probst A.J."/>
            <person name="Thomas B.C."/>
            <person name="Singh A."/>
            <person name="Wilkins M.J."/>
            <person name="Karaoz U."/>
            <person name="Brodie E.L."/>
            <person name="Williams K.H."/>
            <person name="Hubbard S.S."/>
            <person name="Banfield J.F."/>
        </authorList>
    </citation>
    <scope>NUCLEOTIDE SEQUENCE [LARGE SCALE GENOMIC DNA]</scope>
</reference>
<feature type="transmembrane region" description="Helical" evidence="1">
    <location>
        <begin position="16"/>
        <end position="35"/>
    </location>
</feature>
<keyword evidence="1" id="KW-0472">Membrane</keyword>
<sequence length="167" mass="18197">MTLNSKKKCGYSTLELLFYISLFALLSIVVIDSLVTMTKAFRETSLNADLAESGSIAERMVREIRQATGVSSISGTSLTLNTKDANGADKTVQFLLSGSNIQFLENNVLTGNLNPAGILVIGLNFTQINTPIGLAVKFSFTIRSTRDSQNHTYDFYDTAVLRGHYGT</sequence>
<name>A0A1F6Y5Z8_9BACT</name>
<comment type="caution">
    <text evidence="2">The sequence shown here is derived from an EMBL/GenBank/DDBJ whole genome shotgun (WGS) entry which is preliminary data.</text>
</comment>
<gene>
    <name evidence="2" type="ORF">A3G53_00990</name>
</gene>
<evidence type="ECO:0000256" key="1">
    <source>
        <dbReference type="SAM" id="Phobius"/>
    </source>
</evidence>
<dbReference type="AlphaFoldDB" id="A0A1F6Y5Z8"/>
<proteinExistence type="predicted"/>
<keyword evidence="1" id="KW-0812">Transmembrane</keyword>
<evidence type="ECO:0000313" key="3">
    <source>
        <dbReference type="Proteomes" id="UP000178645"/>
    </source>
</evidence>
<accession>A0A1F6Y5Z8</accession>
<evidence type="ECO:0000313" key="2">
    <source>
        <dbReference type="EMBL" id="OGJ01772.1"/>
    </source>
</evidence>
<protein>
    <submittedName>
        <fullName evidence="2">Uncharacterized protein</fullName>
    </submittedName>
</protein>
<organism evidence="2 3">
    <name type="scientific">Candidatus Nomurabacteria bacterium RIFCSPLOWO2_12_FULL_44_11</name>
    <dbReference type="NCBI Taxonomy" id="1801796"/>
    <lineage>
        <taxon>Bacteria</taxon>
        <taxon>Candidatus Nomuraibacteriota</taxon>
    </lineage>
</organism>
<dbReference type="Proteomes" id="UP000178645">
    <property type="component" value="Unassembled WGS sequence"/>
</dbReference>
<dbReference type="EMBL" id="MFVU01000018">
    <property type="protein sequence ID" value="OGJ01772.1"/>
    <property type="molecule type" value="Genomic_DNA"/>
</dbReference>